<proteinExistence type="predicted"/>
<evidence type="ECO:0000313" key="2">
    <source>
        <dbReference type="EMBL" id="GEP43666.1"/>
    </source>
</evidence>
<comment type="caution">
    <text evidence="2">The sequence shown here is derived from an EMBL/GenBank/DDBJ whole genome shotgun (WGS) entry which is preliminary data.</text>
</comment>
<dbReference type="AlphaFoldDB" id="A0A512MAA7"/>
<sequence length="513" mass="54921">MTESDFPPSDPTVRLQPPADAPGAQPQPAFGTTPPGFAPGTPAPNYGYPTGPMMMPPGYAMQPGMMPPPGYPMMQPGYAMPPGAVPPGYVLVPQGYPMPPAGAPPVAEAIPVAAPAPAAAPAPVETAAPLAPPHDHGLDLEVPLHQPGPRLTAPAHSSSPKVNPFVRLWRQVGGGSLTLSLAIHAGIILAAGLIVFTTALQEKQVDFLPGGGTQQGADASSALSHKIQQKKRSILKKSMPKQRLISTSMSAAVSLPDAPPDLLDVPDVSSLLGGGGKIGGGGGFGRGGSGGGFGTGTGMGGTSGMTFKPLMMFGMELKDTRKIAVVMDISRSMTKYLPIVAKELDKVARGSPLVLYFGCGVKTPPRQLEDKIRKVSDPRFDKFWFYWEGKHEMGMLRKEYDKLKLPDGEPMPMEALYTQMKKRENTYFIDFNGITYTSPALMSKEVMEADTIYWFSDFQDAVDVEHVQDVMRKLRGRKQKLYMHASVRGKSFEILRDELCKPLGGEVLETKVD</sequence>
<feature type="region of interest" description="Disordered" evidence="1">
    <location>
        <begin position="1"/>
        <end position="43"/>
    </location>
</feature>
<feature type="compositionally biased region" description="Low complexity" evidence="1">
    <location>
        <begin position="16"/>
        <end position="43"/>
    </location>
</feature>
<gene>
    <name evidence="2" type="ORF">BGE01nite_29570</name>
</gene>
<dbReference type="EMBL" id="BKAG01000020">
    <property type="protein sequence ID" value="GEP43666.1"/>
    <property type="molecule type" value="Genomic_DNA"/>
</dbReference>
<dbReference type="RefSeq" id="WP_146851240.1">
    <property type="nucleotide sequence ID" value="NZ_BKAG01000020.1"/>
</dbReference>
<protein>
    <recommendedName>
        <fullName evidence="4">VWFA domain-containing protein</fullName>
    </recommendedName>
</protein>
<evidence type="ECO:0000256" key="1">
    <source>
        <dbReference type="SAM" id="MobiDB-lite"/>
    </source>
</evidence>
<name>A0A512MAA7_9BACT</name>
<reference evidence="2 3" key="1">
    <citation type="submission" date="2019-07" db="EMBL/GenBank/DDBJ databases">
        <title>Whole genome shotgun sequence of Brevifollis gellanilyticus NBRC 108608.</title>
        <authorList>
            <person name="Hosoyama A."/>
            <person name="Uohara A."/>
            <person name="Ohji S."/>
            <person name="Ichikawa N."/>
        </authorList>
    </citation>
    <scope>NUCLEOTIDE SEQUENCE [LARGE SCALE GENOMIC DNA]</scope>
    <source>
        <strain evidence="2 3">NBRC 108608</strain>
    </source>
</reference>
<organism evidence="2 3">
    <name type="scientific">Brevifollis gellanilyticus</name>
    <dbReference type="NCBI Taxonomy" id="748831"/>
    <lineage>
        <taxon>Bacteria</taxon>
        <taxon>Pseudomonadati</taxon>
        <taxon>Verrucomicrobiota</taxon>
        <taxon>Verrucomicrobiia</taxon>
        <taxon>Verrucomicrobiales</taxon>
        <taxon>Verrucomicrobiaceae</taxon>
    </lineage>
</organism>
<accession>A0A512MAA7</accession>
<evidence type="ECO:0008006" key="4">
    <source>
        <dbReference type="Google" id="ProtNLM"/>
    </source>
</evidence>
<keyword evidence="3" id="KW-1185">Reference proteome</keyword>
<dbReference type="Proteomes" id="UP000321577">
    <property type="component" value="Unassembled WGS sequence"/>
</dbReference>
<dbReference type="OrthoDB" id="181055at2"/>
<evidence type="ECO:0000313" key="3">
    <source>
        <dbReference type="Proteomes" id="UP000321577"/>
    </source>
</evidence>